<dbReference type="InterPro" id="IPR029063">
    <property type="entry name" value="SAM-dependent_MTases_sf"/>
</dbReference>
<dbReference type="SUPFAM" id="SSF53335">
    <property type="entry name" value="S-adenosyl-L-methionine-dependent methyltransferases"/>
    <property type="match status" value="1"/>
</dbReference>
<dbReference type="CDD" id="cd02440">
    <property type="entry name" value="AdoMet_MTases"/>
    <property type="match status" value="1"/>
</dbReference>
<dbReference type="EMBL" id="JACHJP010000002">
    <property type="protein sequence ID" value="MBB4914970.1"/>
    <property type="molecule type" value="Genomic_DNA"/>
</dbReference>
<proteinExistence type="predicted"/>
<dbReference type="Gene3D" id="1.10.10.10">
    <property type="entry name" value="Winged helix-like DNA-binding domain superfamily/Winged helix DNA-binding domain"/>
    <property type="match status" value="1"/>
</dbReference>
<evidence type="ECO:0000313" key="1">
    <source>
        <dbReference type="EMBL" id="MBB4914970.1"/>
    </source>
</evidence>
<keyword evidence="2" id="KW-1185">Reference proteome</keyword>
<name>A0A7W7VM79_9ACTN</name>
<evidence type="ECO:0000313" key="2">
    <source>
        <dbReference type="Proteomes" id="UP000552644"/>
    </source>
</evidence>
<evidence type="ECO:0008006" key="3">
    <source>
        <dbReference type="Google" id="ProtNLM"/>
    </source>
</evidence>
<protein>
    <recommendedName>
        <fullName evidence="3">SAM-dependent methyltransferase</fullName>
    </recommendedName>
</protein>
<sequence>MNKYDIPEQWHGQASTPIAPADAYNGYIAANVIFALDRLGLMERIGRGDRLYTEDYADNGRALALLRAATCCGYLKADDDVYIPTEAGREIARSRGYFTWAVGGYNEVFGNAGQLTDGLRHYDPSDIHRDEAMVALGSAQCDQAMFAALLDEVLDDVDFGTIADLGSGNSARVSRVVSQRPGTRGMGIDISEPATLMARRDIASAGLQDRVQAVQADVLDVLDRQRQLEITGEVDTVMSFFLLHDLLANPGTRADIMPRMREAFPNARRFVLGDTMLRDRIDHESMQPIFSVGFELAHAMMGVPLHTKATYDRIFTDAGLRIARVEPFATPHSWLYVLDVV</sequence>
<dbReference type="AlphaFoldDB" id="A0A7W7VM79"/>
<organism evidence="1 2">
    <name type="scientific">Streptosporangium saharense</name>
    <dbReference type="NCBI Taxonomy" id="1706840"/>
    <lineage>
        <taxon>Bacteria</taxon>
        <taxon>Bacillati</taxon>
        <taxon>Actinomycetota</taxon>
        <taxon>Actinomycetes</taxon>
        <taxon>Streptosporangiales</taxon>
        <taxon>Streptosporangiaceae</taxon>
        <taxon>Streptosporangium</taxon>
    </lineage>
</organism>
<reference evidence="1 2" key="1">
    <citation type="submission" date="2020-08" db="EMBL/GenBank/DDBJ databases">
        <title>Genomic Encyclopedia of Type Strains, Phase III (KMG-III): the genomes of soil and plant-associated and newly described type strains.</title>
        <authorList>
            <person name="Whitman W."/>
        </authorList>
    </citation>
    <scope>NUCLEOTIDE SEQUENCE [LARGE SCALE GENOMIC DNA]</scope>
    <source>
        <strain evidence="1 2">CECT 8840</strain>
    </source>
</reference>
<accession>A0A7W7VM79</accession>
<dbReference type="InterPro" id="IPR036388">
    <property type="entry name" value="WH-like_DNA-bd_sf"/>
</dbReference>
<gene>
    <name evidence="1" type="ORF">FHS44_002055</name>
</gene>
<dbReference type="Proteomes" id="UP000552644">
    <property type="component" value="Unassembled WGS sequence"/>
</dbReference>
<dbReference type="Gene3D" id="3.40.50.150">
    <property type="entry name" value="Vaccinia Virus protein VP39"/>
    <property type="match status" value="1"/>
</dbReference>
<dbReference type="RefSeq" id="WP_184713698.1">
    <property type="nucleotide sequence ID" value="NZ_JACHJP010000002.1"/>
</dbReference>
<comment type="caution">
    <text evidence="1">The sequence shown here is derived from an EMBL/GenBank/DDBJ whole genome shotgun (WGS) entry which is preliminary data.</text>
</comment>